<evidence type="ECO:0000313" key="2">
    <source>
        <dbReference type="EMBL" id="KUG15313.1"/>
    </source>
</evidence>
<reference evidence="2" key="1">
    <citation type="journal article" date="2015" name="Proc. Natl. Acad. Sci. U.S.A.">
        <title>Networks of energetic and metabolic interactions define dynamics in microbial communities.</title>
        <authorList>
            <person name="Embree M."/>
            <person name="Liu J.K."/>
            <person name="Al-Bassam M.M."/>
            <person name="Zengler K."/>
        </authorList>
    </citation>
    <scope>NUCLEOTIDE SEQUENCE</scope>
</reference>
<gene>
    <name evidence="2" type="ORF">ASZ90_015030</name>
</gene>
<accession>A0A0W8F3B4</accession>
<protein>
    <submittedName>
        <fullName evidence="2">Uncharacterized protein</fullName>
    </submittedName>
</protein>
<evidence type="ECO:0000256" key="1">
    <source>
        <dbReference type="SAM" id="MobiDB-lite"/>
    </source>
</evidence>
<organism evidence="2">
    <name type="scientific">hydrocarbon metagenome</name>
    <dbReference type="NCBI Taxonomy" id="938273"/>
    <lineage>
        <taxon>unclassified sequences</taxon>
        <taxon>metagenomes</taxon>
        <taxon>ecological metagenomes</taxon>
    </lineage>
</organism>
<feature type="region of interest" description="Disordered" evidence="1">
    <location>
        <begin position="18"/>
        <end position="39"/>
    </location>
</feature>
<name>A0A0W8F3B4_9ZZZZ</name>
<sequence>MSRIRDHLAAAVSARGVSGYSYTGGSGTGALSKSLYPGE</sequence>
<dbReference type="EMBL" id="LNQE01001566">
    <property type="protein sequence ID" value="KUG15313.1"/>
    <property type="molecule type" value="Genomic_DNA"/>
</dbReference>
<dbReference type="AlphaFoldDB" id="A0A0W8F3B4"/>
<comment type="caution">
    <text evidence="2">The sequence shown here is derived from an EMBL/GenBank/DDBJ whole genome shotgun (WGS) entry which is preliminary data.</text>
</comment>
<proteinExistence type="predicted"/>